<accession>A0A1E3RPY7</accession>
<organism evidence="3 4">
    <name type="scientific">Mycolicibacterium flavescens</name>
    <name type="common">Mycobacterium flavescens</name>
    <dbReference type="NCBI Taxonomy" id="1776"/>
    <lineage>
        <taxon>Bacteria</taxon>
        <taxon>Bacillati</taxon>
        <taxon>Actinomycetota</taxon>
        <taxon>Actinomycetes</taxon>
        <taxon>Mycobacteriales</taxon>
        <taxon>Mycobacteriaceae</taxon>
        <taxon>Mycolicibacterium</taxon>
    </lineage>
</organism>
<evidence type="ECO:0000313" key="4">
    <source>
        <dbReference type="Proteomes" id="UP000094053"/>
    </source>
</evidence>
<dbReference type="RefSeq" id="WP_069412209.1">
    <property type="nucleotide sequence ID" value="NZ_JACKUL010000018.1"/>
</dbReference>
<dbReference type="STRING" id="1776.BHQ18_03675"/>
<gene>
    <name evidence="3" type="ORF">BHQ18_03675</name>
</gene>
<proteinExistence type="predicted"/>
<reference evidence="4" key="1">
    <citation type="submission" date="2016-09" db="EMBL/GenBank/DDBJ databases">
        <authorList>
            <person name="Greninger A.L."/>
            <person name="Jerome K.R."/>
            <person name="Mcnair B."/>
            <person name="Wallis C."/>
            <person name="Fang F."/>
        </authorList>
    </citation>
    <scope>NUCLEOTIDE SEQUENCE [LARGE SCALE GENOMIC DNA]</scope>
    <source>
        <strain evidence="4">M6</strain>
    </source>
</reference>
<evidence type="ECO:0000256" key="2">
    <source>
        <dbReference type="SAM" id="Phobius"/>
    </source>
</evidence>
<dbReference type="Pfam" id="PF20108">
    <property type="entry name" value="DUF6498"/>
    <property type="match status" value="1"/>
</dbReference>
<protein>
    <recommendedName>
        <fullName evidence="5">Transmembrane protein</fullName>
    </recommendedName>
</protein>
<dbReference type="Proteomes" id="UP000094053">
    <property type="component" value="Unassembled WGS sequence"/>
</dbReference>
<name>A0A1E3RPY7_MYCFV</name>
<feature type="transmembrane region" description="Helical" evidence="2">
    <location>
        <begin position="160"/>
        <end position="179"/>
    </location>
</feature>
<feature type="transmembrane region" description="Helical" evidence="2">
    <location>
        <begin position="34"/>
        <end position="52"/>
    </location>
</feature>
<dbReference type="EMBL" id="MIHA01000002">
    <property type="protein sequence ID" value="ODQ91956.1"/>
    <property type="molecule type" value="Genomic_DNA"/>
</dbReference>
<feature type="region of interest" description="Disordered" evidence="1">
    <location>
        <begin position="242"/>
        <end position="264"/>
    </location>
</feature>
<dbReference type="InterPro" id="IPR045466">
    <property type="entry name" value="DUF6498"/>
</dbReference>
<keyword evidence="4" id="KW-1185">Reference proteome</keyword>
<evidence type="ECO:0000313" key="3">
    <source>
        <dbReference type="EMBL" id="ODQ91956.1"/>
    </source>
</evidence>
<keyword evidence="2" id="KW-0812">Transmembrane</keyword>
<feature type="transmembrane region" description="Helical" evidence="2">
    <location>
        <begin position="119"/>
        <end position="139"/>
    </location>
</feature>
<sequence length="264" mass="29100">MTRIAHVLALLGVNLVPAAGWFVGHWSAGTTLLVYWAENVIACLFVAVRILVHQRMNPRRGHFRYLAPSTDRRTSRGQGSFVKGFLLVALAFSAGHAVFLAVILGTLSHNGEAIARVQWHSVALGCTWVLAFLATDLVVDLMALRRWPFWRIEQVANRGLGRVIVVHLTLIFGLLGVAITGAPSTLFGVFVALKTLYAVGSALPQYDPATAPRWLSAAMNRLPNAHPGRRFEDFWAEDRAKEAERRRRNEEPVSRPGSPDPAVP</sequence>
<keyword evidence="2" id="KW-0472">Membrane</keyword>
<keyword evidence="2" id="KW-1133">Transmembrane helix</keyword>
<comment type="caution">
    <text evidence="3">The sequence shown here is derived from an EMBL/GenBank/DDBJ whole genome shotgun (WGS) entry which is preliminary data.</text>
</comment>
<feature type="transmembrane region" description="Helical" evidence="2">
    <location>
        <begin position="85"/>
        <end position="107"/>
    </location>
</feature>
<evidence type="ECO:0008006" key="5">
    <source>
        <dbReference type="Google" id="ProtNLM"/>
    </source>
</evidence>
<dbReference type="OrthoDB" id="4702224at2"/>
<evidence type="ECO:0000256" key="1">
    <source>
        <dbReference type="SAM" id="MobiDB-lite"/>
    </source>
</evidence>
<dbReference type="AlphaFoldDB" id="A0A1E3RPY7"/>
<feature type="compositionally biased region" description="Basic and acidic residues" evidence="1">
    <location>
        <begin position="242"/>
        <end position="253"/>
    </location>
</feature>